<sequence>MSAAGPAAPPLAPASVPPPAKPPDPPSLHDDAEFIDAETDADSIDGVSAWAGAELPTKPSFLETLLRNQQRAKEKSTMVDLIQENMVQLQFIDGDKLRPSFALDATYYQRLCDPWKDTLILRLLGAMARPGSLSHGAAVIPGFSPGV</sequence>
<reference evidence="2" key="2">
    <citation type="journal article" date="2023" name="Plants (Basel)">
        <title>Annotation of the Turnera subulata (Passifloraceae) Draft Genome Reveals the S-Locus Evolved after the Divergence of Turneroideae from Passifloroideae in a Stepwise Manner.</title>
        <authorList>
            <person name="Henning P.M."/>
            <person name="Roalson E.H."/>
            <person name="Mir W."/>
            <person name="McCubbin A.G."/>
            <person name="Shore J.S."/>
        </authorList>
    </citation>
    <scope>NUCLEOTIDE SEQUENCE</scope>
    <source>
        <strain evidence="2">F60SS</strain>
    </source>
</reference>
<feature type="compositionally biased region" description="Pro residues" evidence="1">
    <location>
        <begin position="7"/>
        <end position="26"/>
    </location>
</feature>
<proteinExistence type="predicted"/>
<evidence type="ECO:0000313" key="3">
    <source>
        <dbReference type="Proteomes" id="UP001141552"/>
    </source>
</evidence>
<accession>A0A9Q0GJK7</accession>
<dbReference type="Proteomes" id="UP001141552">
    <property type="component" value="Unassembled WGS sequence"/>
</dbReference>
<comment type="caution">
    <text evidence="2">The sequence shown here is derived from an EMBL/GenBank/DDBJ whole genome shotgun (WGS) entry which is preliminary data.</text>
</comment>
<protein>
    <submittedName>
        <fullName evidence="2">Uncharacterized protein</fullName>
    </submittedName>
</protein>
<evidence type="ECO:0000256" key="1">
    <source>
        <dbReference type="SAM" id="MobiDB-lite"/>
    </source>
</evidence>
<reference evidence="2" key="1">
    <citation type="submission" date="2022-02" db="EMBL/GenBank/DDBJ databases">
        <authorList>
            <person name="Henning P.M."/>
            <person name="McCubbin A.G."/>
            <person name="Shore J.S."/>
        </authorList>
    </citation>
    <scope>NUCLEOTIDE SEQUENCE</scope>
    <source>
        <strain evidence="2">F60SS</strain>
        <tissue evidence="2">Leaves</tissue>
    </source>
</reference>
<gene>
    <name evidence="2" type="ORF">Tsubulata_031897</name>
</gene>
<organism evidence="2 3">
    <name type="scientific">Turnera subulata</name>
    <dbReference type="NCBI Taxonomy" id="218843"/>
    <lineage>
        <taxon>Eukaryota</taxon>
        <taxon>Viridiplantae</taxon>
        <taxon>Streptophyta</taxon>
        <taxon>Embryophyta</taxon>
        <taxon>Tracheophyta</taxon>
        <taxon>Spermatophyta</taxon>
        <taxon>Magnoliopsida</taxon>
        <taxon>eudicotyledons</taxon>
        <taxon>Gunneridae</taxon>
        <taxon>Pentapetalae</taxon>
        <taxon>rosids</taxon>
        <taxon>fabids</taxon>
        <taxon>Malpighiales</taxon>
        <taxon>Passifloraceae</taxon>
        <taxon>Turnera</taxon>
    </lineage>
</organism>
<dbReference type="EMBL" id="JAKUCV010000051">
    <property type="protein sequence ID" value="KAJ4851448.1"/>
    <property type="molecule type" value="Genomic_DNA"/>
</dbReference>
<keyword evidence="3" id="KW-1185">Reference proteome</keyword>
<feature type="region of interest" description="Disordered" evidence="1">
    <location>
        <begin position="1"/>
        <end position="36"/>
    </location>
</feature>
<dbReference type="AlphaFoldDB" id="A0A9Q0GJK7"/>
<name>A0A9Q0GJK7_9ROSI</name>
<evidence type="ECO:0000313" key="2">
    <source>
        <dbReference type="EMBL" id="KAJ4851448.1"/>
    </source>
</evidence>